<protein>
    <submittedName>
        <fullName evidence="3">Uncharacterized protein</fullName>
    </submittedName>
</protein>
<comment type="caution">
    <text evidence="3">The sequence shown here is derived from an EMBL/GenBank/DDBJ whole genome shotgun (WGS) entry which is preliminary data.</text>
</comment>
<dbReference type="EMBL" id="QUTE01011583">
    <property type="protein sequence ID" value="RHZ09352.1"/>
    <property type="molecule type" value="Genomic_DNA"/>
</dbReference>
<evidence type="ECO:0000313" key="6">
    <source>
        <dbReference type="EMBL" id="RHY58738.1"/>
    </source>
</evidence>
<dbReference type="Proteomes" id="UP000265427">
    <property type="component" value="Unassembled WGS sequence"/>
</dbReference>
<evidence type="ECO:0000313" key="2">
    <source>
        <dbReference type="EMBL" id="RHY13528.1"/>
    </source>
</evidence>
<reference evidence="9 15" key="1">
    <citation type="journal article" date="2018" name="J. Invertebr. Pathol.">
        <title>New genotyping method for the causative agent of crayfish plague (Aphanomyces astaci) based on whole genome data.</title>
        <authorList>
            <person name="Minardi D."/>
            <person name="Studholme D.J."/>
            <person name="van der Giezen M."/>
            <person name="Pretto T."/>
            <person name="Oidtmann B."/>
        </authorList>
    </citation>
    <scope>NUCLEOTIDE SEQUENCE [LARGE SCALE GENOMIC DNA]</scope>
    <source>
        <strain evidence="9 15">KB13</strain>
    </source>
</reference>
<evidence type="ECO:0000313" key="11">
    <source>
        <dbReference type="Proteomes" id="UP000265716"/>
    </source>
</evidence>
<dbReference type="Proteomes" id="UP000283543">
    <property type="component" value="Unassembled WGS sequence"/>
</dbReference>
<name>A0A397C6R6_APHAT</name>
<evidence type="ECO:0000313" key="16">
    <source>
        <dbReference type="Proteomes" id="UP000283543"/>
    </source>
</evidence>
<sequence length="283" mass="32278">MMPPIHSTAQQRHYSAPKVSRVSIPQLGHCLPMCAAHKKRQHQDSTWDKFRQVMSRFTANVEAVVAAFLLSSSSSAASSSDDLSHLAAAMPSQHIPRRVLIPTGRVALRVMHERRQACNFHSISDDVDSDQETEGSEDDAFSCTGWDDSAEWRDQWSTLVTQSRFLDEYVKHVSAQTIQRAMRKFLWSRQQHTIAAHLFRVRTPLKCLFRLHQEIDLKHRAAGVLQHAWRHRPSGSKPNRLKRKRTDDHNLKPSDVCRQGALLAHAAFHNQDTKDMLVQALLC</sequence>
<evidence type="ECO:0000313" key="13">
    <source>
        <dbReference type="Proteomes" id="UP000266239"/>
    </source>
</evidence>
<evidence type="ECO:0000313" key="7">
    <source>
        <dbReference type="EMBL" id="RHZ09352.1"/>
    </source>
</evidence>
<accession>A0A397C6R6</accession>
<gene>
    <name evidence="3" type="ORF">DYB25_003882</name>
    <name evidence="8" type="ORF">DYB26_002209</name>
    <name evidence="9" type="ORF">DYB28_000425</name>
    <name evidence="6" type="ORF">DYB30_004575</name>
    <name evidence="7" type="ORF">DYB31_003513</name>
    <name evidence="4" type="ORF">DYB34_005562</name>
    <name evidence="2" type="ORF">DYB36_004477</name>
    <name evidence="5" type="ORF">DYB38_004636</name>
</gene>
<dbReference type="EMBL" id="QUTA01000725">
    <property type="protein sequence ID" value="RHY37060.1"/>
    <property type="molecule type" value="Genomic_DNA"/>
</dbReference>
<evidence type="ECO:0000313" key="8">
    <source>
        <dbReference type="EMBL" id="RHZ39390.1"/>
    </source>
</evidence>
<evidence type="ECO:0000313" key="9">
    <source>
        <dbReference type="EMBL" id="RLN99064.1"/>
    </source>
</evidence>
<dbReference type="VEuPathDB" id="FungiDB:H257_07277"/>
<dbReference type="Proteomes" id="UP000266196">
    <property type="component" value="Unassembled WGS sequence"/>
</dbReference>
<evidence type="ECO:0000313" key="17">
    <source>
        <dbReference type="Proteomes" id="UP000286510"/>
    </source>
</evidence>
<dbReference type="Proteomes" id="UP000286510">
    <property type="component" value="Unassembled WGS sequence"/>
</dbReference>
<dbReference type="EMBL" id="QUTF01007686">
    <property type="protein sequence ID" value="RHZ39390.1"/>
    <property type="molecule type" value="Genomic_DNA"/>
</dbReference>
<evidence type="ECO:0000313" key="5">
    <source>
        <dbReference type="EMBL" id="RHY54712.1"/>
    </source>
</evidence>
<evidence type="ECO:0000313" key="10">
    <source>
        <dbReference type="Proteomes" id="UP000265427"/>
    </source>
</evidence>
<feature type="compositionally biased region" description="Basic residues" evidence="1">
    <location>
        <begin position="228"/>
        <end position="244"/>
    </location>
</feature>
<proteinExistence type="predicted"/>
<feature type="region of interest" description="Disordered" evidence="1">
    <location>
        <begin position="228"/>
        <end position="252"/>
    </location>
</feature>
<reference evidence="10 11" key="2">
    <citation type="submission" date="2018-08" db="EMBL/GenBank/DDBJ databases">
        <title>Aphanomyces genome sequencing and annotation.</title>
        <authorList>
            <person name="Minardi D."/>
            <person name="Oidtmann B."/>
            <person name="Van Der Giezen M."/>
            <person name="Studholme D.J."/>
        </authorList>
    </citation>
    <scope>NUCLEOTIDE SEQUENCE [LARGE SCALE GENOMIC DNA]</scope>
    <source>
        <strain evidence="7 12">197901</strain>
        <strain evidence="6 14">D2</strain>
        <strain evidence="8 17">FDL457</strain>
        <strain evidence="2 10">Kv</strain>
        <strain evidence="5 11">SA</strain>
        <strain evidence="4 16">Si</strain>
        <strain evidence="3 13">Yx</strain>
    </source>
</reference>
<evidence type="ECO:0000313" key="4">
    <source>
        <dbReference type="EMBL" id="RHY37653.1"/>
    </source>
</evidence>
<dbReference type="Proteomes" id="UP000266239">
    <property type="component" value="Unassembled WGS sequence"/>
</dbReference>
<dbReference type="Proteomes" id="UP000265716">
    <property type="component" value="Unassembled WGS sequence"/>
</dbReference>
<dbReference type="EMBL" id="QUTD01005906">
    <property type="protein sequence ID" value="RHY58738.1"/>
    <property type="molecule type" value="Genomic_DNA"/>
</dbReference>
<dbReference type="EMBL" id="QUSZ01004605">
    <property type="protein sequence ID" value="RHY13528.1"/>
    <property type="molecule type" value="Genomic_DNA"/>
</dbReference>
<dbReference type="Proteomes" id="UP000266643">
    <property type="component" value="Unassembled WGS sequence"/>
</dbReference>
<evidence type="ECO:0000313" key="3">
    <source>
        <dbReference type="EMBL" id="RHY37060.1"/>
    </source>
</evidence>
<dbReference type="Proteomes" id="UP000275652">
    <property type="component" value="Unassembled WGS sequence"/>
</dbReference>
<dbReference type="EMBL" id="QUTC01005977">
    <property type="protein sequence ID" value="RHY54712.1"/>
    <property type="molecule type" value="Genomic_DNA"/>
</dbReference>
<dbReference type="AlphaFoldDB" id="A0A397C6R6"/>
<evidence type="ECO:0000313" key="15">
    <source>
        <dbReference type="Proteomes" id="UP000275652"/>
    </source>
</evidence>
<evidence type="ECO:0000313" key="12">
    <source>
        <dbReference type="Proteomes" id="UP000266196"/>
    </source>
</evidence>
<dbReference type="EMBL" id="QUTB01011628">
    <property type="protein sequence ID" value="RHY37653.1"/>
    <property type="molecule type" value="Genomic_DNA"/>
</dbReference>
<evidence type="ECO:0000313" key="14">
    <source>
        <dbReference type="Proteomes" id="UP000266643"/>
    </source>
</evidence>
<dbReference type="EMBL" id="QUTI01054929">
    <property type="protein sequence ID" value="RLN99064.1"/>
    <property type="molecule type" value="Genomic_DNA"/>
</dbReference>
<evidence type="ECO:0000256" key="1">
    <source>
        <dbReference type="SAM" id="MobiDB-lite"/>
    </source>
</evidence>
<organism evidence="3 13">
    <name type="scientific">Aphanomyces astaci</name>
    <name type="common">Crayfish plague agent</name>
    <dbReference type="NCBI Taxonomy" id="112090"/>
    <lineage>
        <taxon>Eukaryota</taxon>
        <taxon>Sar</taxon>
        <taxon>Stramenopiles</taxon>
        <taxon>Oomycota</taxon>
        <taxon>Saprolegniomycetes</taxon>
        <taxon>Saprolegniales</taxon>
        <taxon>Verrucalvaceae</taxon>
        <taxon>Aphanomyces</taxon>
    </lineage>
</organism>